<feature type="region of interest" description="Disordered" evidence="1">
    <location>
        <begin position="1"/>
        <end position="59"/>
    </location>
</feature>
<feature type="compositionally biased region" description="Basic and acidic residues" evidence="1">
    <location>
        <begin position="451"/>
        <end position="462"/>
    </location>
</feature>
<reference evidence="2" key="1">
    <citation type="submission" date="2020-02" db="EMBL/GenBank/DDBJ databases">
        <authorList>
            <person name="Meier V. D."/>
        </authorList>
    </citation>
    <scope>NUCLEOTIDE SEQUENCE</scope>
    <source>
        <strain evidence="2">AVDCRST_MAG11</strain>
    </source>
</reference>
<name>A0A6J4KQJ7_9BACT</name>
<feature type="region of interest" description="Disordered" evidence="1">
    <location>
        <begin position="156"/>
        <end position="287"/>
    </location>
</feature>
<feature type="non-terminal residue" evidence="2">
    <location>
        <position position="462"/>
    </location>
</feature>
<feature type="non-terminal residue" evidence="2">
    <location>
        <position position="1"/>
    </location>
</feature>
<evidence type="ECO:0000313" key="2">
    <source>
        <dbReference type="EMBL" id="CAA9312431.1"/>
    </source>
</evidence>
<organism evidence="2">
    <name type="scientific">uncultured Gemmatimonadaceae bacterium</name>
    <dbReference type="NCBI Taxonomy" id="246130"/>
    <lineage>
        <taxon>Bacteria</taxon>
        <taxon>Pseudomonadati</taxon>
        <taxon>Gemmatimonadota</taxon>
        <taxon>Gemmatimonadia</taxon>
        <taxon>Gemmatimonadales</taxon>
        <taxon>Gemmatimonadaceae</taxon>
        <taxon>environmental samples</taxon>
    </lineage>
</organism>
<feature type="compositionally biased region" description="Basic and acidic residues" evidence="1">
    <location>
        <begin position="44"/>
        <end position="54"/>
    </location>
</feature>
<evidence type="ECO:0000256" key="1">
    <source>
        <dbReference type="SAM" id="MobiDB-lite"/>
    </source>
</evidence>
<feature type="compositionally biased region" description="Basic and acidic residues" evidence="1">
    <location>
        <begin position="1"/>
        <end position="10"/>
    </location>
</feature>
<feature type="compositionally biased region" description="Gly residues" evidence="1">
    <location>
        <begin position="430"/>
        <end position="442"/>
    </location>
</feature>
<protein>
    <submittedName>
        <fullName evidence="2">Amine oxidase, flavin-containing</fullName>
    </submittedName>
</protein>
<feature type="compositionally biased region" description="Basic and acidic residues" evidence="1">
    <location>
        <begin position="353"/>
        <end position="368"/>
    </location>
</feature>
<sequence length="462" mass="50429">ARATATEDRDHRRRPHGARRRLPPQGARPHQLQDVRGPPQGGRARVERDEPERLHLRHRRPRPLLALRVLRPAVRQADGRRVPGAAARELGVDRRPLHAVPVPEQHQVPVAGDRDGVPAGAHRGAEAAARHRALRQLRGAHLRRVRRGDREALHDALQLQGVGAPAGDDEQGVDRRAGERRRHQAGAEQRGARQGRRRVGPELDLQVPALRRHRGALRADAALRGRPAHAQRAHRPGRPRAQGGRAAGRHARAVRRAAEHRADGQVRRDAGRRGAGRGAERGEAAPALGVVHRGRRRRPAVPVEEVLDVLPRGQRAVLPRDVPVELLPRGRARPHAPVLAPRRDLALRVQAGEPRHDRRGDAAGDGQHEAAQGGGPQGRRRRVPHRARLHVPDAEPRARPRAGDHPPVAARPGHLLAGAVRRLALRGGEHGPLGGPGRGVGEPRGVRRRGERADVHGEAGLL</sequence>
<feature type="compositionally biased region" description="Basic residues" evidence="1">
    <location>
        <begin position="11"/>
        <end position="22"/>
    </location>
</feature>
<feature type="compositionally biased region" description="Basic and acidic residues" evidence="1">
    <location>
        <begin position="256"/>
        <end position="283"/>
    </location>
</feature>
<dbReference type="EMBL" id="CADCTU010000353">
    <property type="protein sequence ID" value="CAA9312431.1"/>
    <property type="molecule type" value="Genomic_DNA"/>
</dbReference>
<feature type="compositionally biased region" description="Basic residues" evidence="1">
    <location>
        <begin position="226"/>
        <end position="238"/>
    </location>
</feature>
<feature type="region of interest" description="Disordered" evidence="1">
    <location>
        <begin position="426"/>
        <end position="462"/>
    </location>
</feature>
<feature type="compositionally biased region" description="Basic residues" evidence="1">
    <location>
        <begin position="378"/>
        <end position="389"/>
    </location>
</feature>
<dbReference type="AlphaFoldDB" id="A0A6J4KQJ7"/>
<feature type="region of interest" description="Disordered" evidence="1">
    <location>
        <begin position="353"/>
        <end position="413"/>
    </location>
</feature>
<gene>
    <name evidence="2" type="ORF">AVDCRST_MAG11-1584</name>
</gene>
<feature type="compositionally biased region" description="Basic and acidic residues" evidence="1">
    <location>
        <begin position="390"/>
        <end position="404"/>
    </location>
</feature>
<accession>A0A6J4KQJ7</accession>
<proteinExistence type="predicted"/>